<evidence type="ECO:0000313" key="1">
    <source>
        <dbReference type="EMBL" id="CAI8025946.1"/>
    </source>
</evidence>
<reference evidence="1" key="1">
    <citation type="submission" date="2023-03" db="EMBL/GenBank/DDBJ databases">
        <authorList>
            <person name="Steffen K."/>
            <person name="Cardenas P."/>
        </authorList>
    </citation>
    <scope>NUCLEOTIDE SEQUENCE</scope>
</reference>
<organism evidence="1 2">
    <name type="scientific">Geodia barretti</name>
    <name type="common">Barrett's horny sponge</name>
    <dbReference type="NCBI Taxonomy" id="519541"/>
    <lineage>
        <taxon>Eukaryota</taxon>
        <taxon>Metazoa</taxon>
        <taxon>Porifera</taxon>
        <taxon>Demospongiae</taxon>
        <taxon>Heteroscleromorpha</taxon>
        <taxon>Tetractinellida</taxon>
        <taxon>Astrophorina</taxon>
        <taxon>Geodiidae</taxon>
        <taxon>Geodia</taxon>
    </lineage>
</organism>
<evidence type="ECO:0000313" key="2">
    <source>
        <dbReference type="Proteomes" id="UP001174909"/>
    </source>
</evidence>
<dbReference type="EMBL" id="CASHTH010002192">
    <property type="protein sequence ID" value="CAI8025946.1"/>
    <property type="molecule type" value="Genomic_DNA"/>
</dbReference>
<sequence length="81" mass="9250">MALLKSKVKSFLTGLQKDKVRDDSQINKDDIHQMQCMFPRRCPPKMVSSMGAWQTSSQGNSLCRRELVATTSSLLYLMLLR</sequence>
<name>A0AA35WR15_GEOBA</name>
<protein>
    <submittedName>
        <fullName evidence="1">Uncharacterized protein</fullName>
    </submittedName>
</protein>
<dbReference type="Proteomes" id="UP001174909">
    <property type="component" value="Unassembled WGS sequence"/>
</dbReference>
<comment type="caution">
    <text evidence="1">The sequence shown here is derived from an EMBL/GenBank/DDBJ whole genome shotgun (WGS) entry which is preliminary data.</text>
</comment>
<keyword evidence="2" id="KW-1185">Reference proteome</keyword>
<accession>A0AA35WR15</accession>
<dbReference type="AlphaFoldDB" id="A0AA35WR15"/>
<proteinExistence type="predicted"/>
<gene>
    <name evidence="1" type="ORF">GBAR_LOCUS14947</name>
</gene>